<evidence type="ECO:0000313" key="3">
    <source>
        <dbReference type="Proteomes" id="UP000266673"/>
    </source>
</evidence>
<dbReference type="OrthoDB" id="2419021at2759"/>
<gene>
    <name evidence="2" type="ORF">C2G38_2184379</name>
</gene>
<proteinExistence type="predicted"/>
<dbReference type="Gene3D" id="3.40.960.10">
    <property type="entry name" value="VSR Endonuclease"/>
    <property type="match status" value="1"/>
</dbReference>
<reference evidence="2 3" key="1">
    <citation type="submission" date="2018-06" db="EMBL/GenBank/DDBJ databases">
        <title>Comparative genomics reveals the genomic features of Rhizophagus irregularis, R. cerebriforme, R. diaphanum and Gigaspora rosea, and their symbiotic lifestyle signature.</title>
        <authorList>
            <person name="Morin E."/>
            <person name="San Clemente H."/>
            <person name="Chen E.C.H."/>
            <person name="De La Providencia I."/>
            <person name="Hainaut M."/>
            <person name="Kuo A."/>
            <person name="Kohler A."/>
            <person name="Murat C."/>
            <person name="Tang N."/>
            <person name="Roy S."/>
            <person name="Loubradou J."/>
            <person name="Henrissat B."/>
            <person name="Grigoriev I.V."/>
            <person name="Corradi N."/>
            <person name="Roux C."/>
            <person name="Martin F.M."/>
        </authorList>
    </citation>
    <scope>NUCLEOTIDE SEQUENCE [LARGE SCALE GENOMIC DNA]</scope>
    <source>
        <strain evidence="2 3">DAOM 194757</strain>
    </source>
</reference>
<dbReference type="AlphaFoldDB" id="A0A397VF91"/>
<dbReference type="EMBL" id="QKWP01000534">
    <property type="protein sequence ID" value="RIB18533.1"/>
    <property type="molecule type" value="Genomic_DNA"/>
</dbReference>
<comment type="caution">
    <text evidence="2">The sequence shown here is derived from an EMBL/GenBank/DDBJ whole genome shotgun (WGS) entry which is preliminary data.</text>
</comment>
<sequence length="359" mass="41811">MPKRLTLDNAKEIAKHREGECLSRIYINSSLHLEWRCTEGHEWTASFSSIKYQRSWCPYCAGNIRHTLETAKLVAFNKGGDCISNKYINSKSYLRWKCARSHEWNATLDSINHQNSWCPYCAGQAKNTLDIAKTVAINKGGNCISNEYINGSSHLRWKCAKGHEWNATLESVKNRDSWCPICAGRNRTIEDMQNLAQKRNGNCLSDSYKDAHSKLIWNCSKGHIWNATFANVKYHGSWCPFCQNKRENLCREIVTNYLGPPSENCRPDFLKTPKYSRGLQLDIFYPGYGFAIEVQGEQHEKYIEFFHGGDPNNFIKQQERDQLKKELCKENWIVLRYVWYYEDPYKVIPEHLRELGLIE</sequence>
<accession>A0A397VF91</accession>
<dbReference type="Pfam" id="PF14311">
    <property type="entry name" value="DUF4379"/>
    <property type="match status" value="1"/>
</dbReference>
<feature type="domain" description="Treble clef zinc finger" evidence="1">
    <location>
        <begin position="155"/>
        <end position="185"/>
    </location>
</feature>
<dbReference type="InterPro" id="IPR025487">
    <property type="entry name" value="DUF4379"/>
</dbReference>
<evidence type="ECO:0000313" key="2">
    <source>
        <dbReference type="EMBL" id="RIB18533.1"/>
    </source>
</evidence>
<evidence type="ECO:0000259" key="1">
    <source>
        <dbReference type="Pfam" id="PF14311"/>
    </source>
</evidence>
<protein>
    <recommendedName>
        <fullName evidence="1">Treble clef zinc finger domain-containing protein</fullName>
    </recommendedName>
</protein>
<name>A0A397VF91_9GLOM</name>
<keyword evidence="3" id="KW-1185">Reference proteome</keyword>
<organism evidence="2 3">
    <name type="scientific">Gigaspora rosea</name>
    <dbReference type="NCBI Taxonomy" id="44941"/>
    <lineage>
        <taxon>Eukaryota</taxon>
        <taxon>Fungi</taxon>
        <taxon>Fungi incertae sedis</taxon>
        <taxon>Mucoromycota</taxon>
        <taxon>Glomeromycotina</taxon>
        <taxon>Glomeromycetes</taxon>
        <taxon>Diversisporales</taxon>
        <taxon>Gigasporaceae</taxon>
        <taxon>Gigaspora</taxon>
    </lineage>
</organism>
<dbReference type="Proteomes" id="UP000266673">
    <property type="component" value="Unassembled WGS sequence"/>
</dbReference>